<dbReference type="PANTHER" id="PTHR40735">
    <property type="entry name" value="RNA-EDITING COMPLEX PROTEIN MP42-RELATED"/>
    <property type="match status" value="1"/>
</dbReference>
<name>A0A0M9FS88_LEPPY</name>
<evidence type="ECO:0000256" key="2">
    <source>
        <dbReference type="SAM" id="MobiDB-lite"/>
    </source>
</evidence>
<keyword evidence="1" id="KW-0862">Zinc</keyword>
<dbReference type="Proteomes" id="UP000037923">
    <property type="component" value="Unassembled WGS sequence"/>
</dbReference>
<dbReference type="GeneID" id="26909202"/>
<feature type="compositionally biased region" description="Low complexity" evidence="2">
    <location>
        <begin position="775"/>
        <end position="791"/>
    </location>
</feature>
<sequence length="1155" mass="117945">MLPLCGCAALSASTLSAPALSPRCGLLRRCVPASCRPCISTTGSSSYSTHGLLVGRPTRLLRQSATAAAATTTTAHAGPSTPSDTVAAPTTDAAGPTNDAEIRFYDTFLFSTEDVHLLLLEEAHRKHGVWMNVPPQLAPTVPDVGPPTIPEPLYPPKQQQRLDALMRGTEAARLSRRTSSTSGTREAIHSSDCLAYAPTHAPPPFVTAGTHSLWLTGEAAGGDDSRATAIAAAAAATMVDRSAAANTTTTAAQLTVTVVAIRAPVDQTMLFHCSACGRAFRRREAAKEHVEQRHRHASGEEEEEAEATVLEGPGLGEITGYKNVVGSSTVNSPAAAPNAASTATATMADPLKNTAAVASPSAGARATLSGAASATLKGVSAPTRNESGAAAAATTTAGEPAATAATSSPSSKLAPSSSRLERAVTSYLASPTVILPEDDLVDELLSSVWDEVGLKRSDIAKAAGVQGSTAVTASDRDGAAMSARPAAVNAAHVDSCNGKLFIPSSAFVHGKADIRAELEAELASKPLARATPEGAAPGVRRPNIVMSSANSKASLRLQTRRRNPDGTVTLALTDAMTASVGGAGLSAAPTALEMSIAELSRHYPNPFGNSPNAALVEQEKEPVNPFRDVEGTMAAAAAREEASRNEVAGVNDAGGGNESCEKSGALRCVDWQARFASRPYACPVCQRRALPGFTAALEAVSAPSFASAVETELTGTTGLSSSESSTAIAGDGGGGASASAANATASSSSNRSAPLTDAQRHANGKGRQVQKRKSTSPSPAGGTAAAAATPADASITEVDEEALRWYESTVPRFRLLDALENHVEACHEVREAPLRTDPGNSAGGTADASAAAAAATEEEEEEVTEADWQRLYRVAASPMQSAATEMLTVRRVYRAVAAAKARRAASLNSSSSASSLSTTTAATAYADGERGVRTRSAEAPGASTDDVPAGGAGLHSTAGGSSGSAEQIGVAKTPGDDAGTSAGADDASDALADADAPHVHVRAAVNTVLVGVVRDVQEGFVGATRVLQYVLAVRNSIRDTTAMTTATLKSGTTTPSSASSTSMSSSDASVAAAATGAEAEEQKRRNEDDVELVVVRCMGDLLPAALLHQQVHIGATVFVTGTLRMNRNVDTASRRSHAYPYVQVVPPLGSVRVVK</sequence>
<feature type="compositionally biased region" description="Low complexity" evidence="2">
    <location>
        <begin position="387"/>
        <end position="417"/>
    </location>
</feature>
<feature type="region of interest" description="Disordered" evidence="2">
    <location>
        <begin position="715"/>
        <end position="793"/>
    </location>
</feature>
<dbReference type="PROSITE" id="PS00028">
    <property type="entry name" value="ZINC_FINGER_C2H2_1"/>
    <property type="match status" value="1"/>
</dbReference>
<feature type="compositionally biased region" description="Polar residues" evidence="2">
    <location>
        <begin position="545"/>
        <end position="556"/>
    </location>
</feature>
<dbReference type="EMBL" id="LGTL01000027">
    <property type="protein sequence ID" value="KPA74937.1"/>
    <property type="molecule type" value="Genomic_DNA"/>
</dbReference>
<dbReference type="PROSITE" id="PS50157">
    <property type="entry name" value="ZINC_FINGER_C2H2_2"/>
    <property type="match status" value="1"/>
</dbReference>
<feature type="region of interest" description="Disordered" evidence="2">
    <location>
        <begin position="831"/>
        <end position="866"/>
    </location>
</feature>
<comment type="caution">
    <text evidence="4">The sequence shown here is derived from an EMBL/GenBank/DDBJ whole genome shotgun (WGS) entry which is preliminary data.</text>
</comment>
<protein>
    <submittedName>
        <fullName evidence="4">Putative mitochondrial RNA-editing complex protein MP81</fullName>
    </submittedName>
</protein>
<feature type="compositionally biased region" description="Low complexity" evidence="2">
    <location>
        <begin position="65"/>
        <end position="75"/>
    </location>
</feature>
<keyword evidence="5" id="KW-1185">Reference proteome</keyword>
<feature type="region of interest" description="Disordered" evidence="2">
    <location>
        <begin position="904"/>
        <end position="988"/>
    </location>
</feature>
<keyword evidence="1" id="KW-0479">Metal-binding</keyword>
<feature type="compositionally biased region" description="Low complexity" evidence="2">
    <location>
        <begin position="976"/>
        <end position="988"/>
    </location>
</feature>
<dbReference type="VEuPathDB" id="TriTrypDB:LpyrH10_27_0740"/>
<dbReference type="RefSeq" id="XP_015653376.1">
    <property type="nucleotide sequence ID" value="XM_015808091.1"/>
</dbReference>
<evidence type="ECO:0000313" key="5">
    <source>
        <dbReference type="Proteomes" id="UP000037923"/>
    </source>
</evidence>
<dbReference type="PANTHER" id="PTHR40735:SF2">
    <property type="entry name" value="RNA-EDITING COMPLEX PROTEIN MP81"/>
    <property type="match status" value="1"/>
</dbReference>
<feature type="region of interest" description="Disordered" evidence="2">
    <location>
        <begin position="287"/>
        <end position="314"/>
    </location>
</feature>
<feature type="compositionally biased region" description="Low complexity" evidence="2">
    <location>
        <begin position="715"/>
        <end position="729"/>
    </location>
</feature>
<feature type="compositionally biased region" description="Basic residues" evidence="2">
    <location>
        <begin position="762"/>
        <end position="774"/>
    </location>
</feature>
<feature type="compositionally biased region" description="Basic and acidic residues" evidence="2">
    <location>
        <begin position="927"/>
        <end position="936"/>
    </location>
</feature>
<dbReference type="OrthoDB" id="267660at2759"/>
<organism evidence="4 5">
    <name type="scientific">Leptomonas pyrrhocoris</name>
    <name type="common">Firebug parasite</name>
    <dbReference type="NCBI Taxonomy" id="157538"/>
    <lineage>
        <taxon>Eukaryota</taxon>
        <taxon>Discoba</taxon>
        <taxon>Euglenozoa</taxon>
        <taxon>Kinetoplastea</taxon>
        <taxon>Metakinetoplastina</taxon>
        <taxon>Trypanosomatida</taxon>
        <taxon>Trypanosomatidae</taxon>
        <taxon>Leishmaniinae</taxon>
        <taxon>Leptomonas</taxon>
    </lineage>
</organism>
<feature type="region of interest" description="Disordered" evidence="2">
    <location>
        <begin position="529"/>
        <end position="556"/>
    </location>
</feature>
<accession>A0A0M9FS88</accession>
<feature type="compositionally biased region" description="Acidic residues" evidence="2">
    <location>
        <begin position="856"/>
        <end position="865"/>
    </location>
</feature>
<dbReference type="GO" id="GO:0008270">
    <property type="term" value="F:zinc ion binding"/>
    <property type="evidence" value="ECO:0007669"/>
    <property type="project" value="UniProtKB-KW"/>
</dbReference>
<dbReference type="RefSeq" id="XP_015653375.1">
    <property type="nucleotide sequence ID" value="XM_015808090.1"/>
</dbReference>
<feature type="compositionally biased region" description="Low complexity" evidence="2">
    <location>
        <begin position="1050"/>
        <end position="1077"/>
    </location>
</feature>
<keyword evidence="1" id="KW-0863">Zinc-finger</keyword>
<dbReference type="InterPro" id="IPR012340">
    <property type="entry name" value="NA-bd_OB-fold"/>
</dbReference>
<evidence type="ECO:0000256" key="1">
    <source>
        <dbReference type="PROSITE-ProRule" id="PRU00042"/>
    </source>
</evidence>
<feature type="region of interest" description="Disordered" evidence="2">
    <location>
        <begin position="64"/>
        <end position="96"/>
    </location>
</feature>
<gene>
    <name evidence="4" type="ORF">ABB37_08919</name>
</gene>
<dbReference type="PIRSF" id="PIRSF037001">
    <property type="entry name" value="RNA_ed_MP81"/>
    <property type="match status" value="1"/>
</dbReference>
<reference evidence="4 5" key="1">
    <citation type="submission" date="2015-07" db="EMBL/GenBank/DDBJ databases">
        <title>High-quality genome of monoxenous trypanosomatid Leptomonas pyrrhocoris.</title>
        <authorList>
            <person name="Flegontov P."/>
            <person name="Butenko A."/>
            <person name="Firsov S."/>
            <person name="Vlcek C."/>
            <person name="Logacheva M.D."/>
            <person name="Field M."/>
            <person name="Filatov D."/>
            <person name="Flegontova O."/>
            <person name="Gerasimov E."/>
            <person name="Jackson A.P."/>
            <person name="Kelly S."/>
            <person name="Opperdoes F."/>
            <person name="O'Reilly A."/>
            <person name="Votypka J."/>
            <person name="Yurchenko V."/>
            <person name="Lukes J."/>
        </authorList>
    </citation>
    <scope>NUCLEOTIDE SEQUENCE [LARGE SCALE GENOMIC DNA]</scope>
    <source>
        <strain evidence="4">H10</strain>
    </source>
</reference>
<feature type="region of interest" description="Disordered" evidence="2">
    <location>
        <begin position="1048"/>
        <end position="1086"/>
    </location>
</feature>
<evidence type="ECO:0000259" key="3">
    <source>
        <dbReference type="PROSITE" id="PS50157"/>
    </source>
</evidence>
<proteinExistence type="predicted"/>
<dbReference type="EMBL" id="LGTL01000027">
    <property type="protein sequence ID" value="KPA74936.1"/>
    <property type="molecule type" value="Genomic_DNA"/>
</dbReference>
<feature type="compositionally biased region" description="Low complexity" evidence="2">
    <location>
        <begin position="904"/>
        <end position="926"/>
    </location>
</feature>
<feature type="compositionally biased region" description="Low complexity" evidence="2">
    <location>
        <begin position="737"/>
        <end position="753"/>
    </location>
</feature>
<feature type="compositionally biased region" description="Low complexity" evidence="2">
    <location>
        <begin position="843"/>
        <end position="855"/>
    </location>
</feature>
<feature type="region of interest" description="Disordered" evidence="2">
    <location>
        <begin position="376"/>
        <end position="417"/>
    </location>
</feature>
<dbReference type="AlphaFoldDB" id="A0A0M9FS88"/>
<dbReference type="InterPro" id="IPR013087">
    <property type="entry name" value="Znf_C2H2_type"/>
</dbReference>
<evidence type="ECO:0000313" key="4">
    <source>
        <dbReference type="EMBL" id="KPA74937.1"/>
    </source>
</evidence>
<feature type="domain" description="C2H2-type" evidence="3">
    <location>
        <begin position="271"/>
        <end position="301"/>
    </location>
</feature>
<dbReference type="OMA" id="GVWLNVP"/>
<dbReference type="InterPro" id="IPR017085">
    <property type="entry name" value="RNA_edit_cplx_Nase-su_MP81"/>
</dbReference>
<dbReference type="Gene3D" id="2.40.50.140">
    <property type="entry name" value="Nucleic acid-binding proteins"/>
    <property type="match status" value="1"/>
</dbReference>